<feature type="binding site" evidence="21">
    <location>
        <position position="218"/>
    </location>
    <ligand>
        <name>Ca(2+)</name>
        <dbReference type="ChEBI" id="CHEBI:29108"/>
        <label>3</label>
    </ligand>
</feature>
<accession>A0A315VLC0</accession>
<feature type="repeat" description="Hemopexin" evidence="24">
    <location>
        <begin position="446"/>
        <end position="489"/>
    </location>
</feature>
<feature type="binding site" evidence="21">
    <location>
        <position position="214"/>
    </location>
    <ligand>
        <name>Ca(2+)</name>
        <dbReference type="ChEBI" id="CHEBI:29108"/>
        <label>2</label>
    </ligand>
</feature>
<evidence type="ECO:0000256" key="26">
    <source>
        <dbReference type="SAM" id="SignalP"/>
    </source>
</evidence>
<dbReference type="InterPro" id="IPR000585">
    <property type="entry name" value="Hemopexin-like_dom"/>
</dbReference>
<dbReference type="STRING" id="33528.ENSGAFP00000023938"/>
<dbReference type="Pfam" id="PF00413">
    <property type="entry name" value="Peptidase_M10"/>
    <property type="match status" value="1"/>
</dbReference>
<dbReference type="InterPro" id="IPR036365">
    <property type="entry name" value="PGBD-like_sf"/>
</dbReference>
<evidence type="ECO:0000256" key="8">
    <source>
        <dbReference type="ARBA" id="ARBA00022729"/>
    </source>
</evidence>
<feature type="binding site" evidence="20">
    <location>
        <position position="242"/>
    </location>
    <ligand>
        <name>Zn(2+)</name>
        <dbReference type="ChEBI" id="CHEBI:29105"/>
        <label>2</label>
        <note>catalytic</note>
    </ligand>
</feature>
<feature type="repeat" description="Hemopexin" evidence="24">
    <location>
        <begin position="299"/>
        <end position="348"/>
    </location>
</feature>
<feature type="active site" evidence="19">
    <location>
        <position position="239"/>
    </location>
</feature>
<keyword evidence="6" id="KW-0645">Protease</keyword>
<dbReference type="SUPFAM" id="SSF50923">
    <property type="entry name" value="Hemopexin-like domain"/>
    <property type="match status" value="1"/>
</dbReference>
<dbReference type="Pfam" id="PF01471">
    <property type="entry name" value="PG_binding_1"/>
    <property type="match status" value="1"/>
</dbReference>
<reference evidence="28 29" key="1">
    <citation type="journal article" date="2018" name="G3 (Bethesda)">
        <title>A High-Quality Reference Genome for the Invasive Mosquitofish Gambusia affinis Using a Chicago Library.</title>
        <authorList>
            <person name="Hoffberg S.L."/>
            <person name="Troendle N.J."/>
            <person name="Glenn T.C."/>
            <person name="Mahmud O."/>
            <person name="Louha S."/>
            <person name="Chalopin D."/>
            <person name="Bennetzen J.L."/>
            <person name="Mauricio R."/>
        </authorList>
    </citation>
    <scope>NUCLEOTIDE SEQUENCE [LARGE SCALE GENOMIC DNA]</scope>
    <source>
        <strain evidence="28">NE01/NJP1002.9</strain>
        <tissue evidence="28">Muscle</tissue>
    </source>
</reference>
<feature type="binding site" evidence="21">
    <location>
        <position position="354"/>
    </location>
    <ligand>
        <name>Ca(2+)</name>
        <dbReference type="ChEBI" id="CHEBI:29108"/>
        <label>4</label>
    </ligand>
</feature>
<dbReference type="InterPro" id="IPR036375">
    <property type="entry name" value="Hemopexin-like_dom_sf"/>
</dbReference>
<dbReference type="SUPFAM" id="SSF47090">
    <property type="entry name" value="PGBD-like"/>
    <property type="match status" value="1"/>
</dbReference>
<evidence type="ECO:0000256" key="13">
    <source>
        <dbReference type="ARBA" id="ARBA00023049"/>
    </source>
</evidence>
<proteinExistence type="inferred from homology"/>
<dbReference type="CDD" id="cd00094">
    <property type="entry name" value="HX"/>
    <property type="match status" value="1"/>
</dbReference>
<feature type="binding site" evidence="21">
    <location>
        <position position="309"/>
    </location>
    <ligand>
        <name>Ca(2+)</name>
        <dbReference type="ChEBI" id="CHEBI:29108"/>
        <label>4</label>
    </ligand>
</feature>
<dbReference type="GO" id="GO:0030198">
    <property type="term" value="P:extracellular matrix organization"/>
    <property type="evidence" value="ECO:0007669"/>
    <property type="project" value="TreeGrafter"/>
</dbReference>
<evidence type="ECO:0000256" key="3">
    <source>
        <dbReference type="ARBA" id="ARBA00018037"/>
    </source>
</evidence>
<feature type="binding site" evidence="21">
    <location>
        <position position="173"/>
    </location>
    <ligand>
        <name>Ca(2+)</name>
        <dbReference type="ChEBI" id="CHEBI:29108"/>
        <label>2</label>
    </ligand>
</feature>
<feature type="binding site" description="in inhibited form" evidence="21">
    <location>
        <position position="110"/>
    </location>
    <ligand>
        <name>Zn(2+)</name>
        <dbReference type="ChEBI" id="CHEBI:29105"/>
        <label>2</label>
        <note>catalytic</note>
    </ligand>
</feature>
<dbReference type="PANTHER" id="PTHR10201:SF165">
    <property type="entry name" value="COLLAGENASE 3"/>
    <property type="match status" value="1"/>
</dbReference>
<feature type="signal peptide" evidence="26">
    <location>
        <begin position="1"/>
        <end position="21"/>
    </location>
</feature>
<keyword evidence="10" id="KW-0378">Hydrolase</keyword>
<dbReference type="Pfam" id="PF00045">
    <property type="entry name" value="Hemopexin"/>
    <property type="match status" value="3"/>
</dbReference>
<dbReference type="InterPro" id="IPR001818">
    <property type="entry name" value="Pept_M10_metallopeptidase"/>
</dbReference>
<evidence type="ECO:0000256" key="2">
    <source>
        <dbReference type="ARBA" id="ARBA00010370"/>
    </source>
</evidence>
<keyword evidence="16 22" id="KW-1015">Disulfide bond</keyword>
<dbReference type="InterPro" id="IPR018487">
    <property type="entry name" value="Hemopexin-like_repeat"/>
</dbReference>
<evidence type="ECO:0000256" key="14">
    <source>
        <dbReference type="ARBA" id="ARBA00023105"/>
    </source>
</evidence>
<evidence type="ECO:0000256" key="25">
    <source>
        <dbReference type="SAM" id="MobiDB-lite"/>
    </source>
</evidence>
<dbReference type="InterPro" id="IPR018486">
    <property type="entry name" value="Hemopexin_CS"/>
</dbReference>
<dbReference type="FunFam" id="2.110.10.10:FF:000002">
    <property type="entry name" value="Matrix metallopeptidase 3"/>
    <property type="match status" value="1"/>
</dbReference>
<dbReference type="SUPFAM" id="SSF55486">
    <property type="entry name" value="Metalloproteases ('zincins'), catalytic domain"/>
    <property type="match status" value="1"/>
</dbReference>
<keyword evidence="12 21" id="KW-0106">Calcium</keyword>
<evidence type="ECO:0000256" key="16">
    <source>
        <dbReference type="ARBA" id="ARBA00023157"/>
    </source>
</evidence>
<feature type="binding site" evidence="21">
    <location>
        <position position="404"/>
    </location>
    <ligand>
        <name>Ca(2+)</name>
        <dbReference type="ChEBI" id="CHEBI:29108"/>
        <label>5</label>
    </ligand>
</feature>
<feature type="binding site" evidence="21">
    <location>
        <position position="256"/>
    </location>
    <ligand>
        <name>Zn(2+)</name>
        <dbReference type="ChEBI" id="CHEBI:29105"/>
        <label>2</label>
        <note>catalytic</note>
    </ligand>
</feature>
<evidence type="ECO:0000256" key="10">
    <source>
        <dbReference type="ARBA" id="ARBA00022801"/>
    </source>
</evidence>
<evidence type="ECO:0000256" key="17">
    <source>
        <dbReference type="ARBA" id="ARBA00023180"/>
    </source>
</evidence>
<evidence type="ECO:0000256" key="24">
    <source>
        <dbReference type="PROSITE-ProRule" id="PRU01011"/>
    </source>
</evidence>
<evidence type="ECO:0000256" key="21">
    <source>
        <dbReference type="PIRSR" id="PIRSR621190-2"/>
    </source>
</evidence>
<comment type="cofactor">
    <cofactor evidence="21">
        <name>Ca(2+)</name>
        <dbReference type="ChEBI" id="CHEBI:29108"/>
    </cofactor>
    <text evidence="21">Can bind about 5 Ca(2+) ions per subunit.</text>
</comment>
<feature type="binding site" evidence="20">
    <location>
        <position position="248"/>
    </location>
    <ligand>
        <name>Zn(2+)</name>
        <dbReference type="ChEBI" id="CHEBI:29105"/>
        <label>2</label>
        <note>catalytic</note>
    </ligand>
</feature>
<evidence type="ECO:0000256" key="11">
    <source>
        <dbReference type="ARBA" id="ARBA00022833"/>
    </source>
</evidence>
<dbReference type="InterPro" id="IPR006026">
    <property type="entry name" value="Peptidase_Metallo"/>
</dbReference>
<evidence type="ECO:0000256" key="4">
    <source>
        <dbReference type="ARBA" id="ARBA00022525"/>
    </source>
</evidence>
<evidence type="ECO:0000256" key="1">
    <source>
        <dbReference type="ARBA" id="ARBA00004498"/>
    </source>
</evidence>
<keyword evidence="5" id="KW-0272">Extracellular matrix</keyword>
<dbReference type="Proteomes" id="UP000250572">
    <property type="component" value="Unassembled WGS sequence"/>
</dbReference>
<keyword evidence="29" id="KW-1185">Reference proteome</keyword>
<evidence type="ECO:0000256" key="12">
    <source>
        <dbReference type="ARBA" id="ARBA00022837"/>
    </source>
</evidence>
<feature type="repeat" description="Hemopexin" evidence="24">
    <location>
        <begin position="398"/>
        <end position="445"/>
    </location>
</feature>
<evidence type="ECO:0000256" key="9">
    <source>
        <dbReference type="ARBA" id="ARBA00022737"/>
    </source>
</evidence>
<evidence type="ECO:0000313" key="28">
    <source>
        <dbReference type="EMBL" id="PWA23151.1"/>
    </source>
</evidence>
<keyword evidence="15" id="KW-0865">Zymogen</keyword>
<feature type="region of interest" description="Disordered" evidence="25">
    <location>
        <begin position="20"/>
        <end position="40"/>
    </location>
</feature>
<evidence type="ECO:0000259" key="27">
    <source>
        <dbReference type="SMART" id="SM00235"/>
    </source>
</evidence>
<dbReference type="AlphaFoldDB" id="A0A315VLC0"/>
<feature type="binding site" evidence="21">
    <location>
        <position position="196"/>
    </location>
    <ligand>
        <name>Ca(2+)</name>
        <dbReference type="ChEBI" id="CHEBI:29108"/>
        <label>3</label>
    </ligand>
</feature>
<feature type="short sequence motif" description="Cysteine switch" evidence="23">
    <location>
        <begin position="108"/>
        <end position="115"/>
    </location>
</feature>
<keyword evidence="13" id="KW-0482">Metalloprotease</keyword>
<sequence length="499" mass="56413">MNLLCMTFLTLMKLHQSPAGASPLRIPAAPPQPPAGPSEADQKFAEEYLHLFYGYQPKPDRRKRAAASRDDSDQTMGFCHKVKKMQRFFGLTPDGKLSEETLTVMKKPRCGLSDVEPYGGAVRWRKRTISYRIAGENLPFPASRTHKAVRRALKLWSSVSLIRFRRREAKEADVSIAFFSGAVFSADHGDGSPFSGKGGALAHAFLPGLGIGGDVHFDSEEEWTLNSTGISLPVVAAHEFGHALGLSHSPDPGSIMYPAYNFAPSLELSFDDVKSIQHLYGENPNFHLQSLKSPPPKTPDKCDPDLSFDAVTELQQEVVFFKDRFMWRKHPSFVETRITLISSLWSDSVPSHLDAVYENVEKNVILFFKGDQYWKVQHLILQEGFPRNISDLGFPSRIKSVDAALHFRNDRYTVFFTGHECWRYNELRAVMEGSPMLIEQQWLEIPFPLDAAVFYEGFVNFFKGNKQYKYDFGQNRIVSVSRANDLMDCEMGKSNKHIS</sequence>
<feature type="binding site" evidence="21">
    <location>
        <position position="221"/>
    </location>
    <ligand>
        <name>Ca(2+)</name>
        <dbReference type="ChEBI" id="CHEBI:29108"/>
        <label>1</label>
    </ligand>
</feature>
<dbReference type="PROSITE" id="PS00024">
    <property type="entry name" value="HEMOPEXIN"/>
    <property type="match status" value="1"/>
</dbReference>
<organism evidence="28 29">
    <name type="scientific">Gambusia affinis</name>
    <name type="common">Western mosquitofish</name>
    <name type="synonym">Heterandria affinis</name>
    <dbReference type="NCBI Taxonomy" id="33528"/>
    <lineage>
        <taxon>Eukaryota</taxon>
        <taxon>Metazoa</taxon>
        <taxon>Chordata</taxon>
        <taxon>Craniata</taxon>
        <taxon>Vertebrata</taxon>
        <taxon>Euteleostomi</taxon>
        <taxon>Actinopterygii</taxon>
        <taxon>Neopterygii</taxon>
        <taxon>Teleostei</taxon>
        <taxon>Neoteleostei</taxon>
        <taxon>Acanthomorphata</taxon>
        <taxon>Ovalentaria</taxon>
        <taxon>Atherinomorphae</taxon>
        <taxon>Cyprinodontiformes</taxon>
        <taxon>Poeciliidae</taxon>
        <taxon>Poeciliinae</taxon>
        <taxon>Gambusia</taxon>
    </lineage>
</organism>
<keyword evidence="8 26" id="KW-0732">Signal</keyword>
<evidence type="ECO:0000256" key="22">
    <source>
        <dbReference type="PIRSR" id="PIRSR621190-3"/>
    </source>
</evidence>
<dbReference type="InterPro" id="IPR024079">
    <property type="entry name" value="MetalloPept_cat_dom_sf"/>
</dbReference>
<keyword evidence="4" id="KW-0964">Secreted</keyword>
<feature type="chain" id="PRO_5016459097" description="Collagenase 3" evidence="26">
    <location>
        <begin position="22"/>
        <end position="499"/>
    </location>
</feature>
<feature type="binding site" evidence="21">
    <location>
        <position position="216"/>
    </location>
    <ligand>
        <name>Zn(2+)</name>
        <dbReference type="ChEBI" id="CHEBI:29105"/>
        <label>1</label>
    </ligand>
</feature>
<dbReference type="PIRSF" id="PIRSF001191">
    <property type="entry name" value="Peptidase_M10A_matrix"/>
    <property type="match status" value="1"/>
</dbReference>
<dbReference type="CDD" id="cd04278">
    <property type="entry name" value="ZnMc_MMP"/>
    <property type="match status" value="1"/>
</dbReference>
<name>A0A315VLC0_GAMAF</name>
<dbReference type="GO" id="GO:0008270">
    <property type="term" value="F:zinc ion binding"/>
    <property type="evidence" value="ECO:0007669"/>
    <property type="project" value="InterPro"/>
</dbReference>
<comment type="subcellular location">
    <subcellularLocation>
        <location evidence="1">Secreted</location>
        <location evidence="1">Extracellular space</location>
        <location evidence="1">Extracellular matrix</location>
    </subcellularLocation>
</comment>
<dbReference type="GO" id="GO:0006508">
    <property type="term" value="P:proteolysis"/>
    <property type="evidence" value="ECO:0007669"/>
    <property type="project" value="UniProtKB-KW"/>
</dbReference>
<evidence type="ECO:0000256" key="18">
    <source>
        <dbReference type="ARBA" id="ARBA00031807"/>
    </source>
</evidence>
<evidence type="ECO:0000256" key="6">
    <source>
        <dbReference type="ARBA" id="ARBA00022670"/>
    </source>
</evidence>
<dbReference type="PROSITE" id="PS51642">
    <property type="entry name" value="HEMOPEXIN_2"/>
    <property type="match status" value="4"/>
</dbReference>
<evidence type="ECO:0000256" key="19">
    <source>
        <dbReference type="PIRSR" id="PIRSR001191-1"/>
    </source>
</evidence>
<protein>
    <recommendedName>
        <fullName evidence="3">Collagenase 3</fullName>
    </recommendedName>
    <alternativeName>
        <fullName evidence="18">Matrix metalloproteinase-13</fullName>
    </alternativeName>
</protein>
<keyword evidence="17" id="KW-0325">Glycoprotein</keyword>
<comment type="caution">
    <text evidence="28">The sequence shown here is derived from an EMBL/GenBank/DDBJ whole genome shotgun (WGS) entry which is preliminary data.</text>
</comment>
<dbReference type="SMART" id="SM00120">
    <property type="entry name" value="HX"/>
    <property type="match status" value="4"/>
</dbReference>
<evidence type="ECO:0000256" key="23">
    <source>
        <dbReference type="PIRSR" id="PIRSR621190-5"/>
    </source>
</evidence>
<feature type="binding site" evidence="21">
    <location>
        <position position="212"/>
    </location>
    <ligand>
        <name>Ca(2+)</name>
        <dbReference type="ChEBI" id="CHEBI:29108"/>
        <label>2</label>
    </ligand>
</feature>
<dbReference type="SMART" id="SM00235">
    <property type="entry name" value="ZnMc"/>
    <property type="match status" value="1"/>
</dbReference>
<evidence type="ECO:0000256" key="7">
    <source>
        <dbReference type="ARBA" id="ARBA00022723"/>
    </source>
</evidence>
<feature type="binding site" evidence="21">
    <location>
        <position position="188"/>
    </location>
    <ligand>
        <name>Zn(2+)</name>
        <dbReference type="ChEBI" id="CHEBI:29105"/>
        <label>1</label>
    </ligand>
</feature>
<dbReference type="InterPro" id="IPR002477">
    <property type="entry name" value="Peptidoglycan-bd-like"/>
</dbReference>
<dbReference type="Gene3D" id="3.40.390.10">
    <property type="entry name" value="Collagenase (Catalytic Domain)"/>
    <property type="match status" value="1"/>
</dbReference>
<feature type="disulfide bond" evidence="22">
    <location>
        <begin position="302"/>
        <end position="489"/>
    </location>
</feature>
<dbReference type="GO" id="GO:0031012">
    <property type="term" value="C:extracellular matrix"/>
    <property type="evidence" value="ECO:0007669"/>
    <property type="project" value="InterPro"/>
</dbReference>
<feature type="binding site" evidence="21">
    <location>
        <position position="190"/>
    </location>
    <ligand>
        <name>Zn(2+)</name>
        <dbReference type="ChEBI" id="CHEBI:29105"/>
        <label>1</label>
    </ligand>
</feature>
<dbReference type="InterPro" id="IPR033739">
    <property type="entry name" value="M10A_MMP"/>
</dbReference>
<feature type="binding site" evidence="21">
    <location>
        <position position="221"/>
    </location>
    <ligand>
        <name>Ca(2+)</name>
        <dbReference type="ChEBI" id="CHEBI:29108"/>
        <label>3</label>
    </ligand>
</feature>
<dbReference type="GO" id="GO:0005615">
    <property type="term" value="C:extracellular space"/>
    <property type="evidence" value="ECO:0007669"/>
    <property type="project" value="TreeGrafter"/>
</dbReference>
<evidence type="ECO:0000256" key="5">
    <source>
        <dbReference type="ARBA" id="ARBA00022530"/>
    </source>
</evidence>
<dbReference type="PRINTS" id="PR00138">
    <property type="entry name" value="MATRIXIN"/>
</dbReference>
<feature type="binding site" evidence="21">
    <location>
        <position position="203"/>
    </location>
    <ligand>
        <name>Zn(2+)</name>
        <dbReference type="ChEBI" id="CHEBI:29105"/>
        <label>1</label>
    </ligand>
</feature>
<evidence type="ECO:0000313" key="29">
    <source>
        <dbReference type="Proteomes" id="UP000250572"/>
    </source>
</evidence>
<comment type="similarity">
    <text evidence="2">Belongs to the peptidase M10A family.</text>
</comment>
<keyword evidence="11 20" id="KW-0862">Zinc</keyword>
<keyword evidence="14" id="KW-0177">Collagen degradation</keyword>
<keyword evidence="9" id="KW-0677">Repeat</keyword>
<feature type="binding site" evidence="20">
    <location>
        <position position="238"/>
    </location>
    <ligand>
        <name>Zn(2+)</name>
        <dbReference type="ChEBI" id="CHEBI:29105"/>
        <label>2</label>
        <note>catalytic</note>
    </ligand>
</feature>
<comment type="cofactor">
    <cofactor evidence="21">
        <name>Zn(2+)</name>
        <dbReference type="ChEBI" id="CHEBI:29105"/>
    </cofactor>
    <text evidence="21">Binds 2 Zn(2+) ions per subunit.</text>
</comment>
<keyword evidence="7 20" id="KW-0479">Metal-binding</keyword>
<feature type="binding site" evidence="21">
    <location>
        <position position="450"/>
    </location>
    <ligand>
        <name>Ca(2+)</name>
        <dbReference type="ChEBI" id="CHEBI:29108"/>
        <label>4</label>
    </ligand>
</feature>
<gene>
    <name evidence="28" type="ORF">CCH79_00002243</name>
</gene>
<dbReference type="FunFam" id="3.40.390.10:FF:000007">
    <property type="entry name" value="Collagenase 3"/>
    <property type="match status" value="1"/>
</dbReference>
<feature type="domain" description="Peptidase metallopeptidase" evidence="27">
    <location>
        <begin position="120"/>
        <end position="282"/>
    </location>
</feature>
<feature type="repeat" description="Hemopexin" evidence="24">
    <location>
        <begin position="350"/>
        <end position="396"/>
    </location>
</feature>
<dbReference type="InterPro" id="IPR021190">
    <property type="entry name" value="Pept_M10A"/>
</dbReference>
<dbReference type="GO" id="GO:0004222">
    <property type="term" value="F:metalloendopeptidase activity"/>
    <property type="evidence" value="ECO:0007669"/>
    <property type="project" value="InterPro"/>
</dbReference>
<dbReference type="Gene3D" id="2.110.10.10">
    <property type="entry name" value="Hemopexin-like domain"/>
    <property type="match status" value="1"/>
</dbReference>
<dbReference type="GO" id="GO:0030574">
    <property type="term" value="P:collagen catabolic process"/>
    <property type="evidence" value="ECO:0007669"/>
    <property type="project" value="UniProtKB-KW"/>
</dbReference>
<evidence type="ECO:0000256" key="15">
    <source>
        <dbReference type="ARBA" id="ARBA00023145"/>
    </source>
</evidence>
<dbReference type="PANTHER" id="PTHR10201">
    <property type="entry name" value="MATRIX METALLOPROTEINASE"/>
    <property type="match status" value="1"/>
</dbReference>
<evidence type="ECO:0000256" key="20">
    <source>
        <dbReference type="PIRSR" id="PIRSR001191-2"/>
    </source>
</evidence>
<dbReference type="EMBL" id="NHOQ01001678">
    <property type="protein sequence ID" value="PWA23151.1"/>
    <property type="molecule type" value="Genomic_DNA"/>
</dbReference>